<accession>A0AAX2F6L8</accession>
<keyword evidence="2" id="KW-1185">Reference proteome</keyword>
<evidence type="ECO:0000313" key="2">
    <source>
        <dbReference type="Proteomes" id="UP000184105"/>
    </source>
</evidence>
<organism evidence="1 2">
    <name type="scientific">Prevotella scopos JCM 17725</name>
    <dbReference type="NCBI Taxonomy" id="1236518"/>
    <lineage>
        <taxon>Bacteria</taxon>
        <taxon>Pseudomonadati</taxon>
        <taxon>Bacteroidota</taxon>
        <taxon>Bacteroidia</taxon>
        <taxon>Bacteroidales</taxon>
        <taxon>Prevotellaceae</taxon>
        <taxon>Prevotella</taxon>
    </lineage>
</organism>
<protein>
    <recommendedName>
        <fullName evidence="3">Transposase</fullName>
    </recommendedName>
</protein>
<dbReference type="AlphaFoldDB" id="A0AAX2F6L8"/>
<proteinExistence type="predicted"/>
<evidence type="ECO:0008006" key="3">
    <source>
        <dbReference type="Google" id="ProtNLM"/>
    </source>
</evidence>
<name>A0AAX2F6L8_9BACT</name>
<evidence type="ECO:0000313" key="1">
    <source>
        <dbReference type="EMBL" id="SHG08918.1"/>
    </source>
</evidence>
<gene>
    <name evidence="1" type="ORF">SAMN05444364_13425</name>
</gene>
<comment type="caution">
    <text evidence="1">The sequence shown here is derived from an EMBL/GenBank/DDBJ whole genome shotgun (WGS) entry which is preliminary data.</text>
</comment>
<reference evidence="1 2" key="1">
    <citation type="submission" date="2016-11" db="EMBL/GenBank/DDBJ databases">
        <authorList>
            <person name="Varghese N."/>
            <person name="Submissions S."/>
        </authorList>
    </citation>
    <scope>NUCLEOTIDE SEQUENCE [LARGE SCALE GENOMIC DNA]</scope>
    <source>
        <strain evidence="1 2">DSM 22613</strain>
    </source>
</reference>
<dbReference type="EMBL" id="FQWA01000034">
    <property type="protein sequence ID" value="SHG08918.1"/>
    <property type="molecule type" value="Genomic_DNA"/>
</dbReference>
<dbReference type="Proteomes" id="UP000184105">
    <property type="component" value="Unassembled WGS sequence"/>
</dbReference>
<sequence>MNLFYIQTLFLRQNVQNAQIFNVHIWVLDLLTGLPIRPETFPMTCDREGDRFQNVKKDRIFKVMVLVTLNKWANSDKLLNLCIHNSSL</sequence>